<dbReference type="InterPro" id="IPR044226">
    <property type="entry name" value="SIP2-1-like"/>
</dbReference>
<evidence type="ECO:0000256" key="3">
    <source>
        <dbReference type="ARBA" id="ARBA00022989"/>
    </source>
</evidence>
<feature type="transmembrane region" description="Helical" evidence="5">
    <location>
        <begin position="316"/>
        <end position="333"/>
    </location>
</feature>
<dbReference type="InterPro" id="IPR000425">
    <property type="entry name" value="MIP"/>
</dbReference>
<evidence type="ECO:0000256" key="4">
    <source>
        <dbReference type="ARBA" id="ARBA00023136"/>
    </source>
</evidence>
<dbReference type="GO" id="GO:0015267">
    <property type="term" value="F:channel activity"/>
    <property type="evidence" value="ECO:0007669"/>
    <property type="project" value="InterPro"/>
</dbReference>
<dbReference type="OrthoDB" id="1580043at2759"/>
<dbReference type="Proteomes" id="UP000652761">
    <property type="component" value="Unassembled WGS sequence"/>
</dbReference>
<dbReference type="PANTHER" id="PTHR47720:SF1">
    <property type="entry name" value="AQUAPORIN SIP2-1-RELATED"/>
    <property type="match status" value="1"/>
</dbReference>
<evidence type="ECO:0000256" key="2">
    <source>
        <dbReference type="ARBA" id="ARBA00022692"/>
    </source>
</evidence>
<keyword evidence="7" id="KW-1185">Reference proteome</keyword>
<keyword evidence="4 5" id="KW-0472">Membrane</keyword>
<evidence type="ECO:0000313" key="7">
    <source>
        <dbReference type="Proteomes" id="UP000652761"/>
    </source>
</evidence>
<dbReference type="GO" id="GO:0016020">
    <property type="term" value="C:membrane"/>
    <property type="evidence" value="ECO:0007669"/>
    <property type="project" value="UniProtKB-SubCell"/>
</dbReference>
<proteinExistence type="predicted"/>
<dbReference type="InterPro" id="IPR023271">
    <property type="entry name" value="Aquaporin-like"/>
</dbReference>
<dbReference type="Pfam" id="PF00230">
    <property type="entry name" value="MIP"/>
    <property type="match status" value="1"/>
</dbReference>
<dbReference type="AlphaFoldDB" id="A0A843WUP1"/>
<reference evidence="6" key="1">
    <citation type="submission" date="2017-07" db="EMBL/GenBank/DDBJ databases">
        <title>Taro Niue Genome Assembly and Annotation.</title>
        <authorList>
            <person name="Atibalentja N."/>
            <person name="Keating K."/>
            <person name="Fields C.J."/>
        </authorList>
    </citation>
    <scope>NUCLEOTIDE SEQUENCE</scope>
    <source>
        <strain evidence="6">Niue_2</strain>
        <tissue evidence="6">Leaf</tissue>
    </source>
</reference>
<evidence type="ECO:0000313" key="6">
    <source>
        <dbReference type="EMBL" id="MQM11566.1"/>
    </source>
</evidence>
<feature type="transmembrane region" description="Helical" evidence="5">
    <location>
        <begin position="353"/>
        <end position="377"/>
    </location>
</feature>
<feature type="transmembrane region" description="Helical" evidence="5">
    <location>
        <begin position="389"/>
        <end position="409"/>
    </location>
</feature>
<keyword evidence="3 5" id="KW-1133">Transmembrane helix</keyword>
<organism evidence="6 7">
    <name type="scientific">Colocasia esculenta</name>
    <name type="common">Wild taro</name>
    <name type="synonym">Arum esculentum</name>
    <dbReference type="NCBI Taxonomy" id="4460"/>
    <lineage>
        <taxon>Eukaryota</taxon>
        <taxon>Viridiplantae</taxon>
        <taxon>Streptophyta</taxon>
        <taxon>Embryophyta</taxon>
        <taxon>Tracheophyta</taxon>
        <taxon>Spermatophyta</taxon>
        <taxon>Magnoliopsida</taxon>
        <taxon>Liliopsida</taxon>
        <taxon>Araceae</taxon>
        <taxon>Aroideae</taxon>
        <taxon>Colocasieae</taxon>
        <taxon>Colocasia</taxon>
    </lineage>
</organism>
<accession>A0A843WUP1</accession>
<dbReference type="PANTHER" id="PTHR47720">
    <property type="entry name" value="AQUAPORIN SIP2-1-RELATED"/>
    <property type="match status" value="1"/>
</dbReference>
<comment type="caution">
    <text evidence="6">The sequence shown here is derived from an EMBL/GenBank/DDBJ whole genome shotgun (WGS) entry which is preliminary data.</text>
</comment>
<comment type="subcellular location">
    <subcellularLocation>
        <location evidence="1">Membrane</location>
        <topology evidence="1">Multi-pass membrane protein</topology>
    </subcellularLocation>
</comment>
<keyword evidence="2 5" id="KW-0812">Transmembrane</keyword>
<sequence length="428" mass="47590">MAAAARILVADAVISFMWVWSGALIKLVANRALALGLLHEYVAEALKDSLAVLFLFFFAWLGVLTRGGSYNPLTVLASAMSGDFPRFVLTVLGRIPAQVYSATFPRLSISMSVSIELNCVILSHTHNYRHIERGNQTENAADYASLFPASVRCSSTDVVFLLARGMASTSGHTHNYRHIEGGNQTENAAGYASLFPASVRCSSTDVVFLLARGRRKPDRERSGLRVSLPGVRTLFFYRRRLPPRTWDGFRIRRLRVDIPPGSSSMSHRRRIPPETRPTGDAPHRVIGSIIGVWLIRETFPEVGHGPRLNVDIHRGALTEGLLTFIIVIVSLGLKMKDPKSFFMKTWISSISKLTLHILGSDLTGGCMNPASVFGWAYARGDHITKEHLFVYWLAPLEATLLGVWMFSLLGHSHKHKSLQEKEEKKKSD</sequence>
<gene>
    <name evidence="6" type="ORF">Taro_044475</name>
</gene>
<dbReference type="Gene3D" id="1.20.1080.10">
    <property type="entry name" value="Glycerol uptake facilitator protein"/>
    <property type="match status" value="1"/>
</dbReference>
<name>A0A843WUP1_COLES</name>
<evidence type="ECO:0008006" key="8">
    <source>
        <dbReference type="Google" id="ProtNLM"/>
    </source>
</evidence>
<feature type="transmembrane region" description="Helical" evidence="5">
    <location>
        <begin position="50"/>
        <end position="68"/>
    </location>
</feature>
<dbReference type="SUPFAM" id="SSF81338">
    <property type="entry name" value="Aquaporin-like"/>
    <property type="match status" value="1"/>
</dbReference>
<protein>
    <recommendedName>
        <fullName evidence="8">Aquaporin SIP2-1</fullName>
    </recommendedName>
</protein>
<dbReference type="EMBL" id="NMUH01005017">
    <property type="protein sequence ID" value="MQM11566.1"/>
    <property type="molecule type" value="Genomic_DNA"/>
</dbReference>
<feature type="transmembrane region" description="Helical" evidence="5">
    <location>
        <begin position="6"/>
        <end position="29"/>
    </location>
</feature>
<evidence type="ECO:0000256" key="5">
    <source>
        <dbReference type="SAM" id="Phobius"/>
    </source>
</evidence>
<evidence type="ECO:0000256" key="1">
    <source>
        <dbReference type="ARBA" id="ARBA00004141"/>
    </source>
</evidence>